<sequence>MPTSKNATTSEPSKKKKKVSNHDAVAEAIAKQFNKAQKSKASHEKCIALLLEIMNEKYELFLEKFFEIIHPVLIISKNEKSAENIVQLIAKFCAAAKAQELSSESNAAKQGYDFTVDFVDNLIVYANASNKTVRYRVAQITSQIIEKSPMTEEIDEDFVNSIKEKFVPRLRDKLPAVRLMAVCVLSKFQDPHSQCTIMSEFLRMMSSDPNKDVRKETVRRIFLLKQTLRAVLDKVKDVKEDVRSAAYEKIFSTVKMKNFTIQQRVEMINYGLEERDPNVKEQFERLFIEKWFSDFKFDINKFLTILDVIEYEPICEKIIRLILDRSDKISIVGDKVDFQSLTPEQALFWRCKCQYLASKKKDLDDLLPSSITDFVRLIIEHVKQDDEFIVRQLLIISKYLDYSDEVGRSNVHSLLSEMLSSFHNPEAHVKEIIESLKCILPNPEDFQSTILNRIDLLRNAALTVSKNRTIQGEHLELQKKERIQQLNLTKEEILKKIQQLNVEKTFLAQKEEYLAAKQKLDQIMELHHKLKEIEAEITKRDEVRDDMEEICLWLRALQTTYEFILQAYLPVDISQFIYLLDDLILITLNHDYDYLRALSIKTLGQFCSLNIDDAKQHIGTLVNILSQETNDDCINEVLQALFDIFRIHSAQALLTQQESKKIMLKMKDKCSSSSRQVRTTCCEGFARLLQTNTIYEQDSAEILSDLILLLFNEATEKDHRLRQCLTIFFPAYTYKSANNMKTMASVFMNTLRRVIHADKKSTLSKINIQTLSQYMLELTNPEKLSDKQKAEIKVDTLCLHENIGIALAFEISLKPSSKESQIFCKLFSSLSIYNTNKYHIKKLIALLEMAREKISNKITQRSLEKYIETLKQNLKKPKEEQDHEDDDETANMEQKIEAEIELERSQIEMELEVFVDALDEKHIEHSKTPDTVKRQERAKNPNQSEIRVNLIELGEERTKLFSTPTQTKSNRYPTPPTINESPIQLAKATSPFTPLTPQDEEEIDIRATPNRKSISKQPSSGRKSITQTNDMYDSEDTIEELSDGDSILEEKVTEQPKKKISFASPEATTSSSSSFKPSTQPPIRKSSTKQLAYEISNLLNNAPLSSDDDED</sequence>
<dbReference type="AlphaFoldDB" id="A0A6A5C0D4"/>
<evidence type="ECO:0000256" key="7">
    <source>
        <dbReference type="ARBA" id="ARBA00023306"/>
    </source>
</evidence>
<evidence type="ECO:0000259" key="10">
    <source>
        <dbReference type="Pfam" id="PF12719"/>
    </source>
</evidence>
<evidence type="ECO:0000256" key="4">
    <source>
        <dbReference type="ARBA" id="ARBA00022618"/>
    </source>
</evidence>
<feature type="region of interest" description="Disordered" evidence="9">
    <location>
        <begin position="1"/>
        <end position="21"/>
    </location>
</feature>
<feature type="compositionally biased region" description="Low complexity" evidence="9">
    <location>
        <begin position="1061"/>
        <end position="1078"/>
    </location>
</feature>
<feature type="compositionally biased region" description="Basic and acidic residues" evidence="9">
    <location>
        <begin position="1048"/>
        <end position="1057"/>
    </location>
</feature>
<keyword evidence="3" id="KW-0158">Chromosome</keyword>
<dbReference type="InterPro" id="IPR027165">
    <property type="entry name" value="CND3"/>
</dbReference>
<evidence type="ECO:0000256" key="9">
    <source>
        <dbReference type="SAM" id="MobiDB-lite"/>
    </source>
</evidence>
<evidence type="ECO:0000256" key="3">
    <source>
        <dbReference type="ARBA" id="ARBA00022454"/>
    </source>
</evidence>
<dbReference type="VEuPathDB" id="AmoebaDB:FDP41_001653"/>
<feature type="compositionally biased region" description="Polar residues" evidence="9">
    <location>
        <begin position="962"/>
        <end position="982"/>
    </location>
</feature>
<dbReference type="GO" id="GO:0000796">
    <property type="term" value="C:condensin complex"/>
    <property type="evidence" value="ECO:0007669"/>
    <property type="project" value="InterPro"/>
</dbReference>
<dbReference type="OrthoDB" id="27187at2759"/>
<protein>
    <recommendedName>
        <fullName evidence="10">Nuclear condensin complex subunit 3 C-terminal domain-containing protein</fullName>
    </recommendedName>
</protein>
<evidence type="ECO:0000256" key="5">
    <source>
        <dbReference type="ARBA" id="ARBA00022776"/>
    </source>
</evidence>
<dbReference type="OMA" id="FRATQIT"/>
<dbReference type="VEuPathDB" id="AmoebaDB:NfTy_054430"/>
<keyword evidence="4" id="KW-0132">Cell division</keyword>
<feature type="compositionally biased region" description="Polar residues" evidence="9">
    <location>
        <begin position="1"/>
        <end position="11"/>
    </location>
</feature>
<comment type="subcellular location">
    <subcellularLocation>
        <location evidence="1">Chromosome</location>
    </subcellularLocation>
</comment>
<evidence type="ECO:0000256" key="8">
    <source>
        <dbReference type="SAM" id="Coils"/>
    </source>
</evidence>
<gene>
    <name evidence="11" type="ORF">FDP41_001653</name>
</gene>
<accession>A0A6A5C0D4</accession>
<comment type="caution">
    <text evidence="11">The sequence shown here is derived from an EMBL/GenBank/DDBJ whole genome shotgun (WGS) entry which is preliminary data.</text>
</comment>
<dbReference type="InterPro" id="IPR025977">
    <property type="entry name" value="Cnd3_C"/>
</dbReference>
<evidence type="ECO:0000256" key="2">
    <source>
        <dbReference type="ARBA" id="ARBA00006533"/>
    </source>
</evidence>
<dbReference type="PANTHER" id="PTHR14418">
    <property type="entry name" value="CONDENSIN COMPLEX SUBUNIT 3-RELATED"/>
    <property type="match status" value="1"/>
</dbReference>
<dbReference type="GO" id="GO:0007076">
    <property type="term" value="P:mitotic chromosome condensation"/>
    <property type="evidence" value="ECO:0007669"/>
    <property type="project" value="InterPro"/>
</dbReference>
<dbReference type="RefSeq" id="XP_044564023.1">
    <property type="nucleotide sequence ID" value="XM_044704761.1"/>
</dbReference>
<comment type="similarity">
    <text evidence="2">Belongs to the CND3 (condensin subunit 3) family.</text>
</comment>
<reference evidence="11 12" key="1">
    <citation type="journal article" date="2019" name="Sci. Rep.">
        <title>Nanopore sequencing improves the draft genome of the human pathogenic amoeba Naegleria fowleri.</title>
        <authorList>
            <person name="Liechti N."/>
            <person name="Schurch N."/>
            <person name="Bruggmann R."/>
            <person name="Wittwer M."/>
        </authorList>
    </citation>
    <scope>NUCLEOTIDE SEQUENCE [LARGE SCALE GENOMIC DNA]</scope>
    <source>
        <strain evidence="11 12">ATCC 30894</strain>
    </source>
</reference>
<feature type="coiled-coil region" evidence="8">
    <location>
        <begin position="483"/>
        <end position="536"/>
    </location>
</feature>
<evidence type="ECO:0000313" key="12">
    <source>
        <dbReference type="Proteomes" id="UP000444721"/>
    </source>
</evidence>
<dbReference type="SUPFAM" id="SSF48371">
    <property type="entry name" value="ARM repeat"/>
    <property type="match status" value="1"/>
</dbReference>
<evidence type="ECO:0000256" key="1">
    <source>
        <dbReference type="ARBA" id="ARBA00004286"/>
    </source>
</evidence>
<dbReference type="InterPro" id="IPR011989">
    <property type="entry name" value="ARM-like"/>
</dbReference>
<dbReference type="InterPro" id="IPR016024">
    <property type="entry name" value="ARM-type_fold"/>
</dbReference>
<dbReference type="Proteomes" id="UP000444721">
    <property type="component" value="Unassembled WGS sequence"/>
</dbReference>
<keyword evidence="8" id="KW-0175">Coiled coil</keyword>
<dbReference type="VEuPathDB" id="AmoebaDB:NF0036720"/>
<keyword evidence="7" id="KW-0131">Cell cycle</keyword>
<feature type="compositionally biased region" description="Polar residues" evidence="9">
    <location>
        <begin position="1010"/>
        <end position="1031"/>
    </location>
</feature>
<keyword evidence="6" id="KW-0226">DNA condensation</keyword>
<dbReference type="EMBL" id="VFQX01000027">
    <property type="protein sequence ID" value="KAF0979310.1"/>
    <property type="molecule type" value="Genomic_DNA"/>
</dbReference>
<proteinExistence type="inferred from homology"/>
<feature type="compositionally biased region" description="Acidic residues" evidence="9">
    <location>
        <begin position="1032"/>
        <end position="1047"/>
    </location>
</feature>
<name>A0A6A5C0D4_NAEFO</name>
<keyword evidence="12" id="KW-1185">Reference proteome</keyword>
<feature type="domain" description="Nuclear condensin complex subunit 3 C-terminal" evidence="10">
    <location>
        <begin position="575"/>
        <end position="832"/>
    </location>
</feature>
<keyword evidence="5" id="KW-0498">Mitosis</keyword>
<evidence type="ECO:0000256" key="6">
    <source>
        <dbReference type="ARBA" id="ARBA00023067"/>
    </source>
</evidence>
<dbReference type="Gene3D" id="1.25.10.10">
    <property type="entry name" value="Leucine-rich Repeat Variant"/>
    <property type="match status" value="1"/>
</dbReference>
<dbReference type="GeneID" id="68108871"/>
<evidence type="ECO:0000313" key="11">
    <source>
        <dbReference type="EMBL" id="KAF0979310.1"/>
    </source>
</evidence>
<organism evidence="11 12">
    <name type="scientific">Naegleria fowleri</name>
    <name type="common">Brain eating amoeba</name>
    <dbReference type="NCBI Taxonomy" id="5763"/>
    <lineage>
        <taxon>Eukaryota</taxon>
        <taxon>Discoba</taxon>
        <taxon>Heterolobosea</taxon>
        <taxon>Tetramitia</taxon>
        <taxon>Eutetramitia</taxon>
        <taxon>Vahlkampfiidae</taxon>
        <taxon>Naegleria</taxon>
    </lineage>
</organism>
<dbReference type="GO" id="GO:0051301">
    <property type="term" value="P:cell division"/>
    <property type="evidence" value="ECO:0007669"/>
    <property type="project" value="UniProtKB-KW"/>
</dbReference>
<feature type="region of interest" description="Disordered" evidence="9">
    <location>
        <begin position="962"/>
        <end position="1088"/>
    </location>
</feature>
<dbReference type="Pfam" id="PF12719">
    <property type="entry name" value="Cnd3"/>
    <property type="match status" value="1"/>
</dbReference>
<dbReference type="PANTHER" id="PTHR14418:SF5">
    <property type="entry name" value="CONDENSIN COMPLEX SUBUNIT 3"/>
    <property type="match status" value="1"/>
</dbReference>
<dbReference type="GO" id="GO:0000793">
    <property type="term" value="C:condensed chromosome"/>
    <property type="evidence" value="ECO:0007669"/>
    <property type="project" value="TreeGrafter"/>
</dbReference>